<organism evidence="1 2">
    <name type="scientific">Phanerochaete sordida</name>
    <dbReference type="NCBI Taxonomy" id="48140"/>
    <lineage>
        <taxon>Eukaryota</taxon>
        <taxon>Fungi</taxon>
        <taxon>Dikarya</taxon>
        <taxon>Basidiomycota</taxon>
        <taxon>Agaricomycotina</taxon>
        <taxon>Agaricomycetes</taxon>
        <taxon>Polyporales</taxon>
        <taxon>Phanerochaetaceae</taxon>
        <taxon>Phanerochaete</taxon>
    </lineage>
</organism>
<proteinExistence type="predicted"/>
<protein>
    <submittedName>
        <fullName evidence="1">Uncharacterized protein</fullName>
    </submittedName>
</protein>
<dbReference type="AlphaFoldDB" id="A0A9P3G8Y2"/>
<keyword evidence="2" id="KW-1185">Reference proteome</keyword>
<dbReference type="EMBL" id="BPQB01000013">
    <property type="protein sequence ID" value="GJE89625.1"/>
    <property type="molecule type" value="Genomic_DNA"/>
</dbReference>
<comment type="caution">
    <text evidence="1">The sequence shown here is derived from an EMBL/GenBank/DDBJ whole genome shotgun (WGS) entry which is preliminary data.</text>
</comment>
<gene>
    <name evidence="1" type="ORF">PsYK624_057290</name>
</gene>
<accession>A0A9P3G8Y2</accession>
<name>A0A9P3G8Y2_9APHY</name>
<reference evidence="1 2" key="1">
    <citation type="submission" date="2021-08" db="EMBL/GenBank/DDBJ databases">
        <title>Draft Genome Sequence of Phanerochaete sordida strain YK-624.</title>
        <authorList>
            <person name="Mori T."/>
            <person name="Dohra H."/>
            <person name="Suzuki T."/>
            <person name="Kawagishi H."/>
            <person name="Hirai H."/>
        </authorList>
    </citation>
    <scope>NUCLEOTIDE SEQUENCE [LARGE SCALE GENOMIC DNA]</scope>
    <source>
        <strain evidence="1 2">YK-624</strain>
    </source>
</reference>
<sequence>MPRLHQVYFSRLNDHNLDSLLAFEHLSQLTTLSFRATQSWKDVDDSYDVSKLAEVLRRAATSLSTLHICGNFHGSVRHSIDSDIVLPKLRDMELDTKEDCWLPLLPRLTTPGMLFRVDIHLGTEAALQHANLLTAATRAASMISAASHSSPPPAPQLQVFLSFMHVARYLEEIPEVWFVAFGGVDISEDKATQGPRNHCLAYSYSFHLDTKSALTFLSAMLADLRPQIEHLSIFRGEYWPPTILNEIAGLFTAVEDVLFGGFTLPHITSALAAHPALLPNLRTIRLVECSICNQCQPSRPGTFCGCGQAMAVFAALLMHRRALGVPVRRASFVRCWQTRLAEQEAALAAIVPEFSVVDPQV</sequence>
<evidence type="ECO:0000313" key="1">
    <source>
        <dbReference type="EMBL" id="GJE89625.1"/>
    </source>
</evidence>
<dbReference type="Proteomes" id="UP000703269">
    <property type="component" value="Unassembled WGS sequence"/>
</dbReference>
<evidence type="ECO:0000313" key="2">
    <source>
        <dbReference type="Proteomes" id="UP000703269"/>
    </source>
</evidence>